<dbReference type="Gene3D" id="3.40.50.720">
    <property type="entry name" value="NAD(P)-binding Rossmann-like Domain"/>
    <property type="match status" value="1"/>
</dbReference>
<evidence type="ECO:0000259" key="1">
    <source>
        <dbReference type="Pfam" id="PF07755"/>
    </source>
</evidence>
<organism evidence="3">
    <name type="scientific">marine metagenome</name>
    <dbReference type="NCBI Taxonomy" id="408172"/>
    <lineage>
        <taxon>unclassified sequences</taxon>
        <taxon>metagenomes</taxon>
        <taxon>ecological metagenomes</taxon>
    </lineage>
</organism>
<accession>A0A381T9C2</accession>
<dbReference type="SUPFAM" id="SSF52540">
    <property type="entry name" value="P-loop containing nucleoside triphosphate hydrolases"/>
    <property type="match status" value="1"/>
</dbReference>
<name>A0A381T9C2_9ZZZZ</name>
<dbReference type="InterPro" id="IPR035402">
    <property type="entry name" value="DgcN-like_N"/>
</dbReference>
<feature type="domain" description="D-glutamate N-acetyltransferase-like C-terminal" evidence="1">
    <location>
        <begin position="118"/>
        <end position="311"/>
    </location>
</feature>
<dbReference type="PIRSF" id="PIRSF026760">
    <property type="entry name" value="UCP026760"/>
    <property type="match status" value="1"/>
</dbReference>
<dbReference type="InterPro" id="IPR027417">
    <property type="entry name" value="P-loop_NTPase"/>
</dbReference>
<evidence type="ECO:0000259" key="2">
    <source>
        <dbReference type="Pfam" id="PF17396"/>
    </source>
</evidence>
<feature type="domain" description="D-glutamate N-acetyltransferase-like N-terminal" evidence="2">
    <location>
        <begin position="16"/>
        <end position="110"/>
    </location>
</feature>
<dbReference type="InterPro" id="IPR035086">
    <property type="entry name" value="DgcN-like_C"/>
</dbReference>
<sequence>MLVRYRPDEVVCVIDPEKAGQTAENILGWGGNIPCVSTFDESKKYSPTHVLVGSAPQGGVLNDDYRREIIAAIQSGCHIIAGMHVFLNDDPEIFKLASDMGLTLTDLRRPPIPPHFPKGSWKNREFPVLLIVGSDCDTGKMTTAWELYQALKKRDRKVEFVGTGQTGILLSGNGVPIDAVISDFMAGEIEYCLDQLPNDTELAIVEGQGALNNMLYSGVTLGLLHGCMPDFMIFTHEPGRDLDVSDHPFPDLTYLMDIHIDLMKPFKESKFLGMNYLTLKLHDDLAMETCNSAQNRYGMPVTDLIRFGGRDMVETIVKVMDEWS</sequence>
<reference evidence="3" key="1">
    <citation type="submission" date="2018-05" db="EMBL/GenBank/DDBJ databases">
        <authorList>
            <person name="Lanie J.A."/>
            <person name="Ng W.-L."/>
            <person name="Kazmierczak K.M."/>
            <person name="Andrzejewski T.M."/>
            <person name="Davidsen T.M."/>
            <person name="Wayne K.J."/>
            <person name="Tettelin H."/>
            <person name="Glass J.I."/>
            <person name="Rusch D."/>
            <person name="Podicherti R."/>
            <person name="Tsui H.-C.T."/>
            <person name="Winkler M.E."/>
        </authorList>
    </citation>
    <scope>NUCLEOTIDE SEQUENCE</scope>
</reference>
<evidence type="ECO:0008006" key="4">
    <source>
        <dbReference type="Google" id="ProtNLM"/>
    </source>
</evidence>
<gene>
    <name evidence="3" type="ORF">METZ01_LOCUS64985</name>
</gene>
<dbReference type="Pfam" id="PF07755">
    <property type="entry name" value="DUF1611"/>
    <property type="match status" value="1"/>
</dbReference>
<dbReference type="EMBL" id="UINC01004143">
    <property type="protein sequence ID" value="SVA12131.1"/>
    <property type="molecule type" value="Genomic_DNA"/>
</dbReference>
<dbReference type="Gene3D" id="3.40.50.300">
    <property type="entry name" value="P-loop containing nucleotide triphosphate hydrolases"/>
    <property type="match status" value="1"/>
</dbReference>
<protein>
    <recommendedName>
        <fullName evidence="4">DUF1611 domain-containing protein</fullName>
    </recommendedName>
</protein>
<dbReference type="PANTHER" id="PTHR40690">
    <property type="entry name" value="GLL3100 PROTEIN"/>
    <property type="match status" value="1"/>
</dbReference>
<dbReference type="AlphaFoldDB" id="A0A381T9C2"/>
<evidence type="ECO:0000313" key="3">
    <source>
        <dbReference type="EMBL" id="SVA12131.1"/>
    </source>
</evidence>
<proteinExistence type="predicted"/>
<dbReference type="PANTHER" id="PTHR40690:SF1">
    <property type="entry name" value="DUF1611 DOMAIN-CONTAINING PROTEIN"/>
    <property type="match status" value="1"/>
</dbReference>
<dbReference type="Pfam" id="PF17396">
    <property type="entry name" value="DUF1611_N"/>
    <property type="match status" value="1"/>
</dbReference>
<dbReference type="InterPro" id="IPR011669">
    <property type="entry name" value="DgcN-like"/>
</dbReference>